<protein>
    <submittedName>
        <fullName evidence="1">Uncharacterized protein</fullName>
    </submittedName>
</protein>
<dbReference type="Proteomes" id="UP001499863">
    <property type="component" value="Unassembled WGS sequence"/>
</dbReference>
<organism evidence="1 2">
    <name type="scientific">Kitasatospora putterlickiae</name>
    <dbReference type="NCBI Taxonomy" id="221725"/>
    <lineage>
        <taxon>Bacteria</taxon>
        <taxon>Bacillati</taxon>
        <taxon>Actinomycetota</taxon>
        <taxon>Actinomycetes</taxon>
        <taxon>Kitasatosporales</taxon>
        <taxon>Streptomycetaceae</taxon>
        <taxon>Kitasatospora</taxon>
    </lineage>
</organism>
<comment type="caution">
    <text evidence="1">The sequence shown here is derived from an EMBL/GenBank/DDBJ whole genome shotgun (WGS) entry which is preliminary data.</text>
</comment>
<evidence type="ECO:0000313" key="2">
    <source>
        <dbReference type="Proteomes" id="UP001499863"/>
    </source>
</evidence>
<dbReference type="EMBL" id="BAAAKJ010000206">
    <property type="protein sequence ID" value="GAA1398795.1"/>
    <property type="molecule type" value="Genomic_DNA"/>
</dbReference>
<sequence length="141" mass="14884">MSIWMVVSVSGSRSCTRRSQAATARLPTLPIRSRRARSPPAASRASWRAAATSAAISAITGLARDSTEWPSTVGRLPVCSRVNSVPPTARSMRCSWVVSDGWVMPSCSAALRRLPVSAIAHSTRRCLTSSSTPGSVTVDTG</sequence>
<proteinExistence type="predicted"/>
<evidence type="ECO:0000313" key="1">
    <source>
        <dbReference type="EMBL" id="GAA1398795.1"/>
    </source>
</evidence>
<accession>A0ABN1Y611</accession>
<reference evidence="1 2" key="1">
    <citation type="journal article" date="2019" name="Int. J. Syst. Evol. Microbiol.">
        <title>The Global Catalogue of Microorganisms (GCM) 10K type strain sequencing project: providing services to taxonomists for standard genome sequencing and annotation.</title>
        <authorList>
            <consortium name="The Broad Institute Genomics Platform"/>
            <consortium name="The Broad Institute Genome Sequencing Center for Infectious Disease"/>
            <person name="Wu L."/>
            <person name="Ma J."/>
        </authorList>
    </citation>
    <scope>NUCLEOTIDE SEQUENCE [LARGE SCALE GENOMIC DNA]</scope>
    <source>
        <strain evidence="1 2">JCM 12393</strain>
    </source>
</reference>
<name>A0ABN1Y611_9ACTN</name>
<keyword evidence="2" id="KW-1185">Reference proteome</keyword>
<gene>
    <name evidence="1" type="ORF">GCM10009639_37700</name>
</gene>